<evidence type="ECO:0000313" key="4">
    <source>
        <dbReference type="Proteomes" id="UP001642409"/>
    </source>
</evidence>
<accession>A0AA86PTP3</accession>
<protein>
    <submittedName>
        <fullName evidence="3">Hypothetical_protein</fullName>
    </submittedName>
</protein>
<evidence type="ECO:0000256" key="1">
    <source>
        <dbReference type="SAM" id="MobiDB-lite"/>
    </source>
</evidence>
<proteinExistence type="predicted"/>
<evidence type="ECO:0000313" key="3">
    <source>
        <dbReference type="EMBL" id="CAL6041053.1"/>
    </source>
</evidence>
<evidence type="ECO:0000313" key="2">
    <source>
        <dbReference type="EMBL" id="CAI9943368.1"/>
    </source>
</evidence>
<dbReference type="Proteomes" id="UP001642409">
    <property type="component" value="Unassembled WGS sequence"/>
</dbReference>
<feature type="compositionally biased region" description="Gly residues" evidence="1">
    <location>
        <begin position="109"/>
        <end position="119"/>
    </location>
</feature>
<reference evidence="3 4" key="2">
    <citation type="submission" date="2024-07" db="EMBL/GenBank/DDBJ databases">
        <authorList>
            <person name="Akdeniz Z."/>
        </authorList>
    </citation>
    <scope>NUCLEOTIDE SEQUENCE [LARGE SCALE GENOMIC DNA]</scope>
</reference>
<dbReference type="EMBL" id="CAXDID020000147">
    <property type="protein sequence ID" value="CAL6041053.1"/>
    <property type="molecule type" value="Genomic_DNA"/>
</dbReference>
<gene>
    <name evidence="2" type="ORF">HINF_LOCUS31013</name>
    <name evidence="3" type="ORF">HINF_LOCUS38706</name>
</gene>
<reference evidence="2" key="1">
    <citation type="submission" date="2023-06" db="EMBL/GenBank/DDBJ databases">
        <authorList>
            <person name="Kurt Z."/>
        </authorList>
    </citation>
    <scope>NUCLEOTIDE SEQUENCE</scope>
</reference>
<dbReference type="AlphaFoldDB" id="A0AA86PTP3"/>
<feature type="region of interest" description="Disordered" evidence="1">
    <location>
        <begin position="91"/>
        <end position="119"/>
    </location>
</feature>
<feature type="compositionally biased region" description="Polar residues" evidence="1">
    <location>
        <begin position="91"/>
        <end position="101"/>
    </location>
</feature>
<organism evidence="2">
    <name type="scientific">Hexamita inflata</name>
    <dbReference type="NCBI Taxonomy" id="28002"/>
    <lineage>
        <taxon>Eukaryota</taxon>
        <taxon>Metamonada</taxon>
        <taxon>Diplomonadida</taxon>
        <taxon>Hexamitidae</taxon>
        <taxon>Hexamitinae</taxon>
        <taxon>Hexamita</taxon>
    </lineage>
</organism>
<comment type="caution">
    <text evidence="2">The sequence shown here is derived from an EMBL/GenBank/DDBJ whole genome shotgun (WGS) entry which is preliminary data.</text>
</comment>
<dbReference type="EMBL" id="CATOUU010000714">
    <property type="protein sequence ID" value="CAI9943368.1"/>
    <property type="molecule type" value="Genomic_DNA"/>
</dbReference>
<keyword evidence="4" id="KW-1185">Reference proteome</keyword>
<sequence>MSDIVLYCCTVQLIDSVLVDRKNFYACFSQRIGNLFQDFIVLDTPPQAQTKNARSTSFSKMKPKSFAINNHRNLGDPNNIRHELQSGLSAKQMGTSNQPRTDFQVRGTSCGGGKSTGFW</sequence>
<name>A0AA86PTP3_9EUKA</name>